<proteinExistence type="predicted"/>
<name>A0A9W7WY60_TRIRA</name>
<feature type="compositionally biased region" description="Polar residues" evidence="1">
    <location>
        <begin position="237"/>
        <end position="251"/>
    </location>
</feature>
<dbReference type="GO" id="GO:0005634">
    <property type="term" value="C:nucleus"/>
    <property type="evidence" value="ECO:0007669"/>
    <property type="project" value="TreeGrafter"/>
</dbReference>
<dbReference type="AlphaFoldDB" id="A0A9W7WY60"/>
<dbReference type="Proteomes" id="UP001059041">
    <property type="component" value="Linkage Group LG4"/>
</dbReference>
<evidence type="ECO:0000313" key="3">
    <source>
        <dbReference type="EMBL" id="KAI7810548.1"/>
    </source>
</evidence>
<dbReference type="EMBL" id="JAFHDT010000004">
    <property type="protein sequence ID" value="KAI7810548.1"/>
    <property type="molecule type" value="Genomic_DNA"/>
</dbReference>
<feature type="region of interest" description="Disordered" evidence="1">
    <location>
        <begin position="108"/>
        <end position="217"/>
    </location>
</feature>
<dbReference type="InterPro" id="IPR006578">
    <property type="entry name" value="MADF-dom"/>
</dbReference>
<feature type="region of interest" description="Disordered" evidence="1">
    <location>
        <begin position="229"/>
        <end position="253"/>
    </location>
</feature>
<reference evidence="3" key="1">
    <citation type="submission" date="2021-02" db="EMBL/GenBank/DDBJ databases">
        <title>Comparative genomics reveals that relaxation of natural selection precedes convergent phenotypic evolution of cavefish.</title>
        <authorList>
            <person name="Peng Z."/>
        </authorList>
    </citation>
    <scope>NUCLEOTIDE SEQUENCE</scope>
    <source>
        <tissue evidence="3">Muscle</tissue>
    </source>
</reference>
<feature type="compositionally biased region" description="Low complexity" evidence="1">
    <location>
        <begin position="113"/>
        <end position="127"/>
    </location>
</feature>
<accession>A0A9W7WY60</accession>
<feature type="compositionally biased region" description="Low complexity" evidence="1">
    <location>
        <begin position="195"/>
        <end position="204"/>
    </location>
</feature>
<dbReference type="GO" id="GO:0005667">
    <property type="term" value="C:transcription regulator complex"/>
    <property type="evidence" value="ECO:0007669"/>
    <property type="project" value="TreeGrafter"/>
</dbReference>
<dbReference type="SMART" id="SM00595">
    <property type="entry name" value="MADF"/>
    <property type="match status" value="1"/>
</dbReference>
<evidence type="ECO:0000256" key="1">
    <source>
        <dbReference type="SAM" id="MobiDB-lite"/>
    </source>
</evidence>
<organism evidence="3 4">
    <name type="scientific">Triplophysa rosa</name>
    <name type="common">Cave loach</name>
    <dbReference type="NCBI Taxonomy" id="992332"/>
    <lineage>
        <taxon>Eukaryota</taxon>
        <taxon>Metazoa</taxon>
        <taxon>Chordata</taxon>
        <taxon>Craniata</taxon>
        <taxon>Vertebrata</taxon>
        <taxon>Euteleostomi</taxon>
        <taxon>Actinopterygii</taxon>
        <taxon>Neopterygii</taxon>
        <taxon>Teleostei</taxon>
        <taxon>Ostariophysi</taxon>
        <taxon>Cypriniformes</taxon>
        <taxon>Nemacheilidae</taxon>
        <taxon>Triplophysa</taxon>
    </lineage>
</organism>
<evidence type="ECO:0000259" key="2">
    <source>
        <dbReference type="PROSITE" id="PS51029"/>
    </source>
</evidence>
<dbReference type="InterPro" id="IPR039353">
    <property type="entry name" value="TF_Adf1"/>
</dbReference>
<comment type="caution">
    <text evidence="3">The sequence shown here is derived from an EMBL/GenBank/DDBJ whole genome shotgun (WGS) entry which is preliminary data.</text>
</comment>
<dbReference type="PROSITE" id="PS51029">
    <property type="entry name" value="MADF"/>
    <property type="match status" value="1"/>
</dbReference>
<sequence length="284" mass="31990">MASIEIDQVTERLIEEVRKYTHLYDSSLADYKDCQMAANSWREIPSKVGLEVAECVKRWKNTRDKYVRLRKKLAPRSGDPGGKKVPAFYIFLSWLAPHIKHRVTESNFDEGCSDASSTNSSSSSSSSMVTSGEVALHPEPSPSPPEPSPSPLEPSPLPLEPSPLSPRPSPSPLRPSPSPLQPRASPLQPSPLSPQPSSLFPSPRNGQKRNRKDKDDWMQVQVARLESQLEERRTELQQRLSQNSDESSRFGNTVADMLRRVPEEHRSQAMFDVYKLLFECQQKT</sequence>
<gene>
    <name evidence="3" type="ORF">IRJ41_003367</name>
</gene>
<feature type="domain" description="MADF" evidence="2">
    <location>
        <begin position="12"/>
        <end position="100"/>
    </location>
</feature>
<protein>
    <recommendedName>
        <fullName evidence="2">MADF domain-containing protein</fullName>
    </recommendedName>
</protein>
<dbReference type="PANTHER" id="PTHR12243">
    <property type="entry name" value="MADF DOMAIN TRANSCRIPTION FACTOR"/>
    <property type="match status" value="1"/>
</dbReference>
<dbReference type="GO" id="GO:0006357">
    <property type="term" value="P:regulation of transcription by RNA polymerase II"/>
    <property type="evidence" value="ECO:0007669"/>
    <property type="project" value="TreeGrafter"/>
</dbReference>
<dbReference type="Pfam" id="PF10545">
    <property type="entry name" value="MADF_DNA_bdg"/>
    <property type="match status" value="1"/>
</dbReference>
<evidence type="ECO:0000313" key="4">
    <source>
        <dbReference type="Proteomes" id="UP001059041"/>
    </source>
</evidence>
<dbReference type="PANTHER" id="PTHR12243:SF60">
    <property type="entry name" value="SI:CH211-15D5.12-RELATED"/>
    <property type="match status" value="1"/>
</dbReference>
<keyword evidence="4" id="KW-1185">Reference proteome</keyword>
<feature type="compositionally biased region" description="Pro residues" evidence="1">
    <location>
        <begin position="139"/>
        <end position="180"/>
    </location>
</feature>